<organism evidence="4 5">
    <name type="scientific">Kribbella sancticallisti</name>
    <dbReference type="NCBI Taxonomy" id="460087"/>
    <lineage>
        <taxon>Bacteria</taxon>
        <taxon>Bacillati</taxon>
        <taxon>Actinomycetota</taxon>
        <taxon>Actinomycetes</taxon>
        <taxon>Propionibacteriales</taxon>
        <taxon>Kribbellaceae</taxon>
        <taxon>Kribbella</taxon>
    </lineage>
</organism>
<keyword evidence="4" id="KW-0032">Aminotransferase</keyword>
<dbReference type="Pfam" id="PF00266">
    <property type="entry name" value="Aminotran_5"/>
    <property type="match status" value="1"/>
</dbReference>
<dbReference type="GO" id="GO:0008483">
    <property type="term" value="F:transaminase activity"/>
    <property type="evidence" value="ECO:0007669"/>
    <property type="project" value="UniProtKB-KW"/>
</dbReference>
<feature type="domain" description="Aminotransferase class V" evidence="3">
    <location>
        <begin position="50"/>
        <end position="416"/>
    </location>
</feature>
<gene>
    <name evidence="4" type="ORF">GCM10009789_76040</name>
</gene>
<dbReference type="PANTHER" id="PTHR43586">
    <property type="entry name" value="CYSTEINE DESULFURASE"/>
    <property type="match status" value="1"/>
</dbReference>
<keyword evidence="2" id="KW-0663">Pyridoxal phosphate</keyword>
<dbReference type="Proteomes" id="UP001500393">
    <property type="component" value="Unassembled WGS sequence"/>
</dbReference>
<evidence type="ECO:0000256" key="1">
    <source>
        <dbReference type="ARBA" id="ARBA00001933"/>
    </source>
</evidence>
<dbReference type="InterPro" id="IPR015424">
    <property type="entry name" value="PyrdxlP-dep_Trfase"/>
</dbReference>
<protein>
    <submittedName>
        <fullName evidence="4">Aminotransferase class V-fold PLP-dependent enzyme</fullName>
    </submittedName>
</protein>
<keyword evidence="4" id="KW-0808">Transferase</keyword>
<proteinExistence type="predicted"/>
<dbReference type="RefSeq" id="WP_344221591.1">
    <property type="nucleotide sequence ID" value="NZ_BAAAOS010000058.1"/>
</dbReference>
<evidence type="ECO:0000256" key="2">
    <source>
        <dbReference type="ARBA" id="ARBA00022898"/>
    </source>
</evidence>
<name>A0ABP4QGL6_9ACTN</name>
<dbReference type="SUPFAM" id="SSF53383">
    <property type="entry name" value="PLP-dependent transferases"/>
    <property type="match status" value="1"/>
</dbReference>
<comment type="caution">
    <text evidence="4">The sequence shown here is derived from an EMBL/GenBank/DDBJ whole genome shotgun (WGS) entry which is preliminary data.</text>
</comment>
<evidence type="ECO:0000259" key="3">
    <source>
        <dbReference type="Pfam" id="PF00266"/>
    </source>
</evidence>
<comment type="cofactor">
    <cofactor evidence="1">
        <name>pyridoxal 5'-phosphate</name>
        <dbReference type="ChEBI" id="CHEBI:597326"/>
    </cofactor>
</comment>
<dbReference type="InterPro" id="IPR015421">
    <property type="entry name" value="PyrdxlP-dep_Trfase_major"/>
</dbReference>
<dbReference type="InterPro" id="IPR015422">
    <property type="entry name" value="PyrdxlP-dep_Trfase_small"/>
</dbReference>
<evidence type="ECO:0000313" key="5">
    <source>
        <dbReference type="Proteomes" id="UP001500393"/>
    </source>
</evidence>
<dbReference type="PANTHER" id="PTHR43586:SF8">
    <property type="entry name" value="CYSTEINE DESULFURASE 1, CHLOROPLASTIC"/>
    <property type="match status" value="1"/>
</dbReference>
<reference evidence="5" key="1">
    <citation type="journal article" date="2019" name="Int. J. Syst. Evol. Microbiol.">
        <title>The Global Catalogue of Microorganisms (GCM) 10K type strain sequencing project: providing services to taxonomists for standard genome sequencing and annotation.</title>
        <authorList>
            <consortium name="The Broad Institute Genomics Platform"/>
            <consortium name="The Broad Institute Genome Sequencing Center for Infectious Disease"/>
            <person name="Wu L."/>
            <person name="Ma J."/>
        </authorList>
    </citation>
    <scope>NUCLEOTIDE SEQUENCE [LARGE SCALE GENOMIC DNA]</scope>
    <source>
        <strain evidence="5">JCM 14969</strain>
    </source>
</reference>
<dbReference type="Gene3D" id="3.90.1150.10">
    <property type="entry name" value="Aspartate Aminotransferase, domain 1"/>
    <property type="match status" value="1"/>
</dbReference>
<dbReference type="EMBL" id="BAAAOS010000058">
    <property type="protein sequence ID" value="GAA1610487.1"/>
    <property type="molecule type" value="Genomic_DNA"/>
</dbReference>
<accession>A0ABP4QGL6</accession>
<dbReference type="Gene3D" id="3.40.640.10">
    <property type="entry name" value="Type I PLP-dependent aspartate aminotransferase-like (Major domain)"/>
    <property type="match status" value="1"/>
</dbReference>
<dbReference type="InterPro" id="IPR000192">
    <property type="entry name" value="Aminotrans_V_dom"/>
</dbReference>
<keyword evidence="5" id="KW-1185">Reference proteome</keyword>
<evidence type="ECO:0000313" key="4">
    <source>
        <dbReference type="EMBL" id="GAA1610487.1"/>
    </source>
</evidence>
<sequence>MSILSILEPASATPARPSRTSLTTGNIPATVASDLLVPLADGRVTDYANFDHGASAPCLESVRAAVEAALPSYASVHRGNGYASRITTQWYERARNEVHTFVGARETDQVIFTRQTTDALNLLARAVPADATVIVFESEHHAALLPWPAERTVRLPAPTSHPAAVTAVADALRTAPEGPRLVVITGASNVTGEIFPIAEIAAVAKAHGARVCLDVAQLAPHREVNIEQLDVDWVALSGHKLYAPYGAGALIGRADWLNAADPYLYGGGATAAVTRDTTTWNEGPARHEGGSPNVIGAIALAAACAAITKHREAIEQHERSLLARLRTGLAQIAGVTTYDIFGADADRVGTVCFTIEGVSSILVSAALSAEYGIGVRDGKFCAHPLVGRLLADSPEHCTAVRASLGLGTTREHVDRLVNAIRTLATTGLAAEYEESAHGCQPVGDPRDLEAPRIW</sequence>